<dbReference type="InterPro" id="IPR002550">
    <property type="entry name" value="CNNM"/>
</dbReference>
<dbReference type="GO" id="GO:0030026">
    <property type="term" value="P:intracellular manganese ion homeostasis"/>
    <property type="evidence" value="ECO:0007669"/>
    <property type="project" value="TreeGrafter"/>
</dbReference>
<dbReference type="GO" id="GO:0010960">
    <property type="term" value="P:magnesium ion homeostasis"/>
    <property type="evidence" value="ECO:0007669"/>
    <property type="project" value="InterPro"/>
</dbReference>
<dbReference type="SUPFAM" id="SSF54631">
    <property type="entry name" value="CBS-domain pair"/>
    <property type="match status" value="1"/>
</dbReference>
<dbReference type="InterPro" id="IPR046342">
    <property type="entry name" value="CBS_dom_sf"/>
</dbReference>
<dbReference type="Pfam" id="PF01595">
    <property type="entry name" value="CNNM"/>
    <property type="match status" value="1"/>
</dbReference>
<dbReference type="PROSITE" id="PS51846">
    <property type="entry name" value="CNNM"/>
    <property type="match status" value="1"/>
</dbReference>
<dbReference type="Proteomes" id="UP001295794">
    <property type="component" value="Unassembled WGS sequence"/>
</dbReference>
<dbReference type="PANTHER" id="PTHR12064:SF97">
    <property type="entry name" value="METAL TRANSPORTER CNNM-5"/>
    <property type="match status" value="1"/>
</dbReference>
<keyword evidence="4 6" id="KW-1133">Transmembrane helix</keyword>
<evidence type="ECO:0000259" key="9">
    <source>
        <dbReference type="PROSITE" id="PS51846"/>
    </source>
</evidence>
<evidence type="ECO:0000256" key="7">
    <source>
        <dbReference type="SAM" id="Phobius"/>
    </source>
</evidence>
<evidence type="ECO:0000256" key="3">
    <source>
        <dbReference type="ARBA" id="ARBA00022737"/>
    </source>
</evidence>
<dbReference type="AlphaFoldDB" id="A0AAD2Q1V3"/>
<evidence type="ECO:0000256" key="1">
    <source>
        <dbReference type="ARBA" id="ARBA00004141"/>
    </source>
</evidence>
<keyword evidence="2 6" id="KW-0812">Transmembrane</keyword>
<evidence type="ECO:0000256" key="5">
    <source>
        <dbReference type="ARBA" id="ARBA00023136"/>
    </source>
</evidence>
<evidence type="ECO:0000256" key="6">
    <source>
        <dbReference type="PROSITE-ProRule" id="PRU01193"/>
    </source>
</evidence>
<feature type="domain" description="CNNM transmembrane" evidence="9">
    <location>
        <begin position="37"/>
        <end position="219"/>
    </location>
</feature>
<feature type="transmembrane region" description="Helical" evidence="7">
    <location>
        <begin position="102"/>
        <end position="122"/>
    </location>
</feature>
<comment type="caution">
    <text evidence="10">The sequence shown here is derived from an EMBL/GenBank/DDBJ whole genome shotgun (WGS) entry which is preliminary data.</text>
</comment>
<keyword evidence="8" id="KW-0732">Signal</keyword>
<dbReference type="GO" id="GO:0016020">
    <property type="term" value="C:membrane"/>
    <property type="evidence" value="ECO:0007669"/>
    <property type="project" value="UniProtKB-SubCell"/>
</dbReference>
<feature type="transmembrane region" description="Helical" evidence="7">
    <location>
        <begin position="48"/>
        <end position="68"/>
    </location>
</feature>
<keyword evidence="11" id="KW-1185">Reference proteome</keyword>
<evidence type="ECO:0000313" key="10">
    <source>
        <dbReference type="EMBL" id="CAK5266873.1"/>
    </source>
</evidence>
<comment type="subcellular location">
    <subcellularLocation>
        <location evidence="1">Membrane</location>
        <topology evidence="1">Multi-pass membrane protein</topology>
    </subcellularLocation>
</comment>
<feature type="chain" id="PRO_5042238644" description="CNNM transmembrane domain-containing protein" evidence="8">
    <location>
        <begin position="19"/>
        <end position="450"/>
    </location>
</feature>
<feature type="transmembrane region" description="Helical" evidence="7">
    <location>
        <begin position="158"/>
        <end position="178"/>
    </location>
</feature>
<proteinExistence type="predicted"/>
<keyword evidence="3" id="KW-0677">Repeat</keyword>
<evidence type="ECO:0000313" key="11">
    <source>
        <dbReference type="Proteomes" id="UP001295794"/>
    </source>
</evidence>
<dbReference type="EMBL" id="CAVNYO010000110">
    <property type="protein sequence ID" value="CAK5266873.1"/>
    <property type="molecule type" value="Genomic_DNA"/>
</dbReference>
<dbReference type="Gene3D" id="3.10.580.10">
    <property type="entry name" value="CBS-domain"/>
    <property type="match status" value="1"/>
</dbReference>
<evidence type="ECO:0000256" key="8">
    <source>
        <dbReference type="SAM" id="SignalP"/>
    </source>
</evidence>
<sequence>MRHPALVFVLLRYATARASPILFSAATTSHVAHPELWSAVFWQKMSISGALVLLGGVFAGLTIALMGLDELHLHVLAASSRDARERKNAADVLALLKRGRHWVLVVLLLANVIINESLPIFLDSAIGGGLAAVVISTTLIVIFGIIPQALSVRYGLSIGAACAPLVLGMMYLFAPIAWPIARLLDALLGVEGTHTYNKTELRSFLQFHRTGEEPLMDDEISILNGVLELGTKRVEQLMTPIQDVVSLSADAVLDHQMVEKILMSGYSRIPVHEPHDRTAFVGFLLIKRYDTNLGWPVSRIPLSVLPEAHPTISCFQALDYFQTGRAHLLLISLTPGKPGGAIGVLTLEDIIEEILSEEIVDETDLYQDNVSKKYADRLTTAAVMRGIVERTSNRTRFESFSSAETIRPTEDSSLEVFIGSGATTPRYRPSPAPSIRSIRRVVVDYGSTIQ</sequence>
<feature type="transmembrane region" description="Helical" evidence="7">
    <location>
        <begin position="128"/>
        <end position="146"/>
    </location>
</feature>
<dbReference type="PANTHER" id="PTHR12064">
    <property type="entry name" value="METAL TRANSPORTER CNNM"/>
    <property type="match status" value="1"/>
</dbReference>
<dbReference type="FunFam" id="3.10.580.10:FF:000006">
    <property type="entry name" value="DUF21 and CBS domain protein"/>
    <property type="match status" value="1"/>
</dbReference>
<dbReference type="GO" id="GO:0005737">
    <property type="term" value="C:cytoplasm"/>
    <property type="evidence" value="ECO:0007669"/>
    <property type="project" value="TreeGrafter"/>
</dbReference>
<reference evidence="10" key="1">
    <citation type="submission" date="2023-11" db="EMBL/GenBank/DDBJ databases">
        <authorList>
            <person name="De Vega J J."/>
            <person name="De Vega J J."/>
        </authorList>
    </citation>
    <scope>NUCLEOTIDE SEQUENCE</scope>
</reference>
<keyword evidence="5 6" id="KW-0472">Membrane</keyword>
<gene>
    <name evidence="10" type="ORF">MYCIT1_LOCUS8867</name>
</gene>
<feature type="signal peptide" evidence="8">
    <location>
        <begin position="1"/>
        <end position="18"/>
    </location>
</feature>
<accession>A0AAD2Q1V3</accession>
<protein>
    <recommendedName>
        <fullName evidence="9">CNNM transmembrane domain-containing protein</fullName>
    </recommendedName>
</protein>
<name>A0AAD2Q1V3_9AGAR</name>
<organism evidence="10 11">
    <name type="scientific">Mycena citricolor</name>
    <dbReference type="NCBI Taxonomy" id="2018698"/>
    <lineage>
        <taxon>Eukaryota</taxon>
        <taxon>Fungi</taxon>
        <taxon>Dikarya</taxon>
        <taxon>Basidiomycota</taxon>
        <taxon>Agaricomycotina</taxon>
        <taxon>Agaricomycetes</taxon>
        <taxon>Agaricomycetidae</taxon>
        <taxon>Agaricales</taxon>
        <taxon>Marasmiineae</taxon>
        <taxon>Mycenaceae</taxon>
        <taxon>Mycena</taxon>
    </lineage>
</organism>
<dbReference type="InterPro" id="IPR045095">
    <property type="entry name" value="ACDP"/>
</dbReference>
<evidence type="ECO:0000256" key="2">
    <source>
        <dbReference type="ARBA" id="ARBA00022692"/>
    </source>
</evidence>
<evidence type="ECO:0000256" key="4">
    <source>
        <dbReference type="ARBA" id="ARBA00022989"/>
    </source>
</evidence>